<dbReference type="Pfam" id="PF21131">
    <property type="entry name" value="eEFSec_4th"/>
    <property type="match status" value="1"/>
</dbReference>
<dbReference type="GO" id="GO:0003924">
    <property type="term" value="F:GTPase activity"/>
    <property type="evidence" value="ECO:0007669"/>
    <property type="project" value="InterPro"/>
</dbReference>
<dbReference type="GO" id="GO:0001514">
    <property type="term" value="P:selenocysteine incorporation"/>
    <property type="evidence" value="ECO:0007669"/>
    <property type="project" value="TreeGrafter"/>
</dbReference>
<evidence type="ECO:0000256" key="1">
    <source>
        <dbReference type="SAM" id="MobiDB-lite"/>
    </source>
</evidence>
<dbReference type="FunCoup" id="A0A0G4FNX9">
    <property type="interactions" value="46"/>
</dbReference>
<accession>A0A0G4FNX9</accession>
<dbReference type="SUPFAM" id="SSF52540">
    <property type="entry name" value="P-loop containing nucleoside triphosphate hydrolases"/>
    <property type="match status" value="1"/>
</dbReference>
<dbReference type="Pfam" id="PF21208">
    <property type="entry name" value="euk_SelB_III"/>
    <property type="match status" value="2"/>
</dbReference>
<dbReference type="PRINTS" id="PR00315">
    <property type="entry name" value="ELONGATNFCT"/>
</dbReference>
<dbReference type="InParanoid" id="A0A0G4FNX9"/>
<dbReference type="EMBL" id="CDMY01000473">
    <property type="protein sequence ID" value="CEM15900.1"/>
    <property type="molecule type" value="Genomic_DNA"/>
</dbReference>
<dbReference type="CDD" id="cd01889">
    <property type="entry name" value="SelB_euk"/>
    <property type="match status" value="1"/>
</dbReference>
<dbReference type="PANTHER" id="PTHR43721:SF11">
    <property type="entry name" value="SELENOCYSTEINE-SPECIFIC ELONGATION FACTOR"/>
    <property type="match status" value="1"/>
</dbReference>
<dbReference type="Gene3D" id="3.40.50.300">
    <property type="entry name" value="P-loop containing nucleotide triphosphate hydrolases"/>
    <property type="match status" value="1"/>
</dbReference>
<dbReference type="AlphaFoldDB" id="A0A0G4FNX9"/>
<dbReference type="NCBIfam" id="TIGR00231">
    <property type="entry name" value="small_GTP"/>
    <property type="match status" value="1"/>
</dbReference>
<feature type="region of interest" description="Disordered" evidence="1">
    <location>
        <begin position="1"/>
        <end position="25"/>
    </location>
</feature>
<feature type="domain" description="Tr-type G" evidence="2">
    <location>
        <begin position="32"/>
        <end position="241"/>
    </location>
</feature>
<feature type="region of interest" description="Disordered" evidence="1">
    <location>
        <begin position="385"/>
        <end position="418"/>
    </location>
</feature>
<feature type="compositionally biased region" description="Gly residues" evidence="1">
    <location>
        <begin position="622"/>
        <end position="639"/>
    </location>
</feature>
<reference evidence="3 4" key="1">
    <citation type="submission" date="2014-11" db="EMBL/GenBank/DDBJ databases">
        <authorList>
            <person name="Zhu J."/>
            <person name="Qi W."/>
            <person name="Song R."/>
        </authorList>
    </citation>
    <scope>NUCLEOTIDE SEQUENCE [LARGE SCALE GENOMIC DNA]</scope>
</reference>
<dbReference type="InterPro" id="IPR027417">
    <property type="entry name" value="P-loop_NTPase"/>
</dbReference>
<dbReference type="CDD" id="cd04094">
    <property type="entry name" value="eSelB_III"/>
    <property type="match status" value="1"/>
</dbReference>
<dbReference type="InterPro" id="IPR005225">
    <property type="entry name" value="Small_GTP-bd"/>
</dbReference>
<proteinExistence type="predicted"/>
<evidence type="ECO:0000313" key="4">
    <source>
        <dbReference type="Proteomes" id="UP000041254"/>
    </source>
</evidence>
<dbReference type="Proteomes" id="UP000041254">
    <property type="component" value="Unassembled WGS sequence"/>
</dbReference>
<feature type="region of interest" description="Disordered" evidence="1">
    <location>
        <begin position="613"/>
        <end position="639"/>
    </location>
</feature>
<dbReference type="PANTHER" id="PTHR43721">
    <property type="entry name" value="ELONGATION FACTOR TU-RELATED"/>
    <property type="match status" value="1"/>
</dbReference>
<dbReference type="PROSITE" id="PS51722">
    <property type="entry name" value="G_TR_2"/>
    <property type="match status" value="1"/>
</dbReference>
<keyword evidence="4" id="KW-1185">Reference proteome</keyword>
<protein>
    <recommendedName>
        <fullName evidence="2">Tr-type G domain-containing protein</fullName>
    </recommendedName>
</protein>
<dbReference type="VEuPathDB" id="CryptoDB:Vbra_498"/>
<organism evidence="3 4">
    <name type="scientific">Vitrella brassicaformis (strain CCMP3155)</name>
    <dbReference type="NCBI Taxonomy" id="1169540"/>
    <lineage>
        <taxon>Eukaryota</taxon>
        <taxon>Sar</taxon>
        <taxon>Alveolata</taxon>
        <taxon>Colpodellida</taxon>
        <taxon>Vitrellaceae</taxon>
        <taxon>Vitrella</taxon>
    </lineage>
</organism>
<evidence type="ECO:0000313" key="3">
    <source>
        <dbReference type="EMBL" id="CEM15900.1"/>
    </source>
</evidence>
<sequence>MMARMLSSDKQPPDTEVRSSTNLHGSVPMARRLNVNVGVLGHVDSGKTSLVRALSRVTSTAALDKHPQSQERGITIDLGFSAFFVKTTVGADEAADERERELQFCLVDCPGHASLIKTIIGGAHIIDLVLLVIDATKGVQTQTQECLVIAEILAQHVVVVLNKVDLIPEEQRHKKLEKLTTGLRKQVFGRTLFGSDVPILPVSANPGAEQDVTRLAEPIGIASLINTMVDTVRRHPPRRPSASDAASSSAPMHMVYDHSFPLKGKGTVLTGTLLSGRLEVGQNIVIYPHAVQTRVRTIQSFKQDLPCASHGDRVSICVPAIGGEKLERGMVTSVGAPLPTLTSCVAVVQRIKYFKGQVRSKAKFHCTIGHTTVMANVHFFGLKRKNKPTTPTANTPSAANGHPPSPSSSPCHDGLSPASVSNPSALGVGLLVREKAAAWPDTLDVSLLYDHLDELPAERPPGGVGGESGGDGGAVVDAAEFELFFCLLHFEKPVQCPLGSLLMGSKFDLDAHSPSCRLAFFGRLLTPISDTDVPMSSLRVLKPKVKTGHVDRVTEDGYCVIGKDLFKKETDISQFVGLRVTHEPSKHVGVIEGAFGTSGKFKVRFADPLPSEWWQAGKKRGGGGGGGGGEEGNDGGLGGRGRDSLVLVYQKNAFDKKGKLMQAA</sequence>
<dbReference type="STRING" id="1169540.A0A0G4FNX9"/>
<dbReference type="Pfam" id="PF03144">
    <property type="entry name" value="GTP_EFTU_D2"/>
    <property type="match status" value="1"/>
</dbReference>
<dbReference type="InterPro" id="IPR049394">
    <property type="entry name" value="eEFSec_C"/>
</dbReference>
<dbReference type="Gene3D" id="2.40.30.10">
    <property type="entry name" value="Translation factors"/>
    <property type="match status" value="1"/>
</dbReference>
<dbReference type="InterPro" id="IPR009000">
    <property type="entry name" value="Transl_B-barrel_sf"/>
</dbReference>
<dbReference type="InterPro" id="IPR004161">
    <property type="entry name" value="EFTu-like_2"/>
</dbReference>
<gene>
    <name evidence="3" type="ORF">Vbra_498</name>
</gene>
<dbReference type="OMA" id="CFAIKGQ"/>
<evidence type="ECO:0000259" key="2">
    <source>
        <dbReference type="PROSITE" id="PS51722"/>
    </source>
</evidence>
<dbReference type="Pfam" id="PF00009">
    <property type="entry name" value="GTP_EFTU"/>
    <property type="match status" value="1"/>
</dbReference>
<dbReference type="OrthoDB" id="2067at2759"/>
<dbReference type="InterPro" id="IPR049393">
    <property type="entry name" value="eEFSec_III"/>
</dbReference>
<dbReference type="InterPro" id="IPR000795">
    <property type="entry name" value="T_Tr_GTP-bd_dom"/>
</dbReference>
<name>A0A0G4FNX9_VITBC</name>
<dbReference type="GO" id="GO:0003746">
    <property type="term" value="F:translation elongation factor activity"/>
    <property type="evidence" value="ECO:0007669"/>
    <property type="project" value="TreeGrafter"/>
</dbReference>
<dbReference type="GO" id="GO:0005525">
    <property type="term" value="F:GTP binding"/>
    <property type="evidence" value="ECO:0007669"/>
    <property type="project" value="InterPro"/>
</dbReference>
<dbReference type="PhylomeDB" id="A0A0G4FNX9"/>
<dbReference type="SUPFAM" id="SSF50447">
    <property type="entry name" value="Translation proteins"/>
    <property type="match status" value="1"/>
</dbReference>
<feature type="compositionally biased region" description="Low complexity" evidence="1">
    <location>
        <begin position="388"/>
        <end position="400"/>
    </location>
</feature>
<dbReference type="InterPro" id="IPR050055">
    <property type="entry name" value="EF-Tu_GTPase"/>
</dbReference>